<evidence type="ECO:0000313" key="2">
    <source>
        <dbReference type="Proteomes" id="UP001232973"/>
    </source>
</evidence>
<protein>
    <submittedName>
        <fullName evidence="1">Uncharacterized protein</fullName>
    </submittedName>
</protein>
<organism evidence="1 2">
    <name type="scientific">Alicyclobacillus cycloheptanicus</name>
    <dbReference type="NCBI Taxonomy" id="1457"/>
    <lineage>
        <taxon>Bacteria</taxon>
        <taxon>Bacillati</taxon>
        <taxon>Bacillota</taxon>
        <taxon>Bacilli</taxon>
        <taxon>Bacillales</taxon>
        <taxon>Alicyclobacillaceae</taxon>
        <taxon>Alicyclobacillus</taxon>
    </lineage>
</organism>
<gene>
    <name evidence="1" type="ORF">J2S03_000919</name>
</gene>
<sequence>MAPVPFCVQFGFSVGAWQGRTSARQARKRLHAAIDDVARQVYHQVIR</sequence>
<name>A0ABT9XFM5_9BACL</name>
<dbReference type="Proteomes" id="UP001232973">
    <property type="component" value="Unassembled WGS sequence"/>
</dbReference>
<accession>A0ABT9XFM5</accession>
<evidence type="ECO:0000313" key="1">
    <source>
        <dbReference type="EMBL" id="MDQ0189103.1"/>
    </source>
</evidence>
<reference evidence="1 2" key="1">
    <citation type="submission" date="2023-07" db="EMBL/GenBank/DDBJ databases">
        <title>Genomic Encyclopedia of Type Strains, Phase IV (KMG-IV): sequencing the most valuable type-strain genomes for metagenomic binning, comparative biology and taxonomic classification.</title>
        <authorList>
            <person name="Goeker M."/>
        </authorList>
    </citation>
    <scope>NUCLEOTIDE SEQUENCE [LARGE SCALE GENOMIC DNA]</scope>
    <source>
        <strain evidence="1 2">DSM 4006</strain>
    </source>
</reference>
<proteinExistence type="predicted"/>
<keyword evidence="2" id="KW-1185">Reference proteome</keyword>
<comment type="caution">
    <text evidence="1">The sequence shown here is derived from an EMBL/GenBank/DDBJ whole genome shotgun (WGS) entry which is preliminary data.</text>
</comment>
<dbReference type="EMBL" id="JAUSTP010000004">
    <property type="protein sequence ID" value="MDQ0189103.1"/>
    <property type="molecule type" value="Genomic_DNA"/>
</dbReference>